<proteinExistence type="inferred from homology"/>
<dbReference type="PANTHER" id="PTHR28047:SF5">
    <property type="entry name" value="PROTEIN DCG1"/>
    <property type="match status" value="1"/>
</dbReference>
<protein>
    <submittedName>
        <fullName evidence="2">Allantoin racemase</fullName>
    </submittedName>
</protein>
<dbReference type="RefSeq" id="WP_244510080.1">
    <property type="nucleotide sequence ID" value="NZ_FNHL01000006.1"/>
</dbReference>
<evidence type="ECO:0000313" key="2">
    <source>
        <dbReference type="EMBL" id="SDN14705.1"/>
    </source>
</evidence>
<dbReference type="Gene3D" id="3.40.50.12500">
    <property type="match status" value="1"/>
</dbReference>
<dbReference type="PANTHER" id="PTHR28047">
    <property type="entry name" value="PROTEIN DCG1"/>
    <property type="match status" value="1"/>
</dbReference>
<dbReference type="EMBL" id="FNHL01000006">
    <property type="protein sequence ID" value="SDN14705.1"/>
    <property type="molecule type" value="Genomic_DNA"/>
</dbReference>
<comment type="similarity">
    <text evidence="1">Belongs to the HyuE racemase family.</text>
</comment>
<dbReference type="InterPro" id="IPR053714">
    <property type="entry name" value="Iso_Racemase_Enz_sf"/>
</dbReference>
<gene>
    <name evidence="2" type="ORF">SAMN04487949_3484</name>
</gene>
<keyword evidence="3" id="KW-1185">Reference proteome</keyword>
<reference evidence="3" key="1">
    <citation type="submission" date="2016-10" db="EMBL/GenBank/DDBJ databases">
        <authorList>
            <person name="Varghese N."/>
            <person name="Submissions S."/>
        </authorList>
    </citation>
    <scope>NUCLEOTIDE SEQUENCE [LARGE SCALE GENOMIC DNA]</scope>
    <source>
        <strain evidence="3">CGMCC 1.10119</strain>
    </source>
</reference>
<dbReference type="Pfam" id="PF01177">
    <property type="entry name" value="Asp_Glu_race"/>
    <property type="match status" value="1"/>
</dbReference>
<evidence type="ECO:0000256" key="1">
    <source>
        <dbReference type="ARBA" id="ARBA00038414"/>
    </source>
</evidence>
<dbReference type="InterPro" id="IPR015942">
    <property type="entry name" value="Asp/Glu/hydantoin_racemase"/>
</dbReference>
<dbReference type="Proteomes" id="UP000199451">
    <property type="component" value="Unassembled WGS sequence"/>
</dbReference>
<organism evidence="2 3">
    <name type="scientific">Halogranum gelatinilyticum</name>
    <dbReference type="NCBI Taxonomy" id="660521"/>
    <lineage>
        <taxon>Archaea</taxon>
        <taxon>Methanobacteriati</taxon>
        <taxon>Methanobacteriota</taxon>
        <taxon>Stenosarchaea group</taxon>
        <taxon>Halobacteria</taxon>
        <taxon>Halobacteriales</taxon>
        <taxon>Haloferacaceae</taxon>
    </lineage>
</organism>
<name>A0A1G9Z148_9EURY</name>
<evidence type="ECO:0000313" key="3">
    <source>
        <dbReference type="Proteomes" id="UP000199451"/>
    </source>
</evidence>
<dbReference type="STRING" id="660521.SAMN04487949_3484"/>
<dbReference type="GO" id="GO:0047661">
    <property type="term" value="F:amino-acid racemase activity"/>
    <property type="evidence" value="ECO:0007669"/>
    <property type="project" value="InterPro"/>
</dbReference>
<accession>A0A1G9Z148</accession>
<sequence length="249" mass="26413">MPSIAYLVPGVGLDDDELDRREAIANDLVTDDVRVVEAGEGPLSIESTVEEEWSTIGVMKGVAEHEADVDAFVIGCFGDPGLAAARELTDTPVVGPAAASFHTAVQLADRFSCLTILESTKPFTRRLVHEYGLGDRLASVPVVEAPVLDIDHGSDDIVQDMIDAGRDAVENDGAEALVPGCMSLSFMQVHDEIADAVGVPFIDPVTASLETASTWARHGMTHSRETYPSANREKLDGLLGSGPLTADDD</sequence>
<dbReference type="AlphaFoldDB" id="A0A1G9Z148"/>
<dbReference type="InterPro" id="IPR052186">
    <property type="entry name" value="Hydantoin_racemase-like"/>
</dbReference>